<gene>
    <name evidence="2" type="primary">merF</name>
    <name evidence="2" type="ORF">MLE19_22510</name>
</gene>
<proteinExistence type="predicted"/>
<dbReference type="EMBL" id="JAKVTW010000039">
    <property type="protein sequence ID" value="MCH4814088.1"/>
    <property type="molecule type" value="Genomic_DNA"/>
</dbReference>
<keyword evidence="1" id="KW-1133">Transmembrane helix</keyword>
<evidence type="ECO:0000313" key="2">
    <source>
        <dbReference type="EMBL" id="MCH4814088.1"/>
    </source>
</evidence>
<sequence length="128" mass="13921">MTQDTQDPDRLLKWGLGGALFAALCCFTPLLVVVVAGVGLSAFTGWFDYALFPLLFFSLAIVAQALWLRAGRPGPSPKIWATASTALLSVFIIWIEFRFALRITVGAFMAVGVYAFVLNRMKSNGATQ</sequence>
<comment type="caution">
    <text evidence="2">The sequence shown here is derived from an EMBL/GenBank/DDBJ whole genome shotgun (WGS) entry which is preliminary data.</text>
</comment>
<evidence type="ECO:0000256" key="1">
    <source>
        <dbReference type="SAM" id="Phobius"/>
    </source>
</evidence>
<organism evidence="2 3">
    <name type="scientific">Vreelandella neptunia</name>
    <dbReference type="NCBI Taxonomy" id="115551"/>
    <lineage>
        <taxon>Bacteria</taxon>
        <taxon>Pseudomonadati</taxon>
        <taxon>Pseudomonadota</taxon>
        <taxon>Gammaproteobacteria</taxon>
        <taxon>Oceanospirillales</taxon>
        <taxon>Halomonadaceae</taxon>
        <taxon>Vreelandella</taxon>
    </lineage>
</organism>
<dbReference type="Gene3D" id="1.10.287.910">
    <property type="entry name" value="bacterial mercury transporter, merf"/>
    <property type="match status" value="1"/>
</dbReference>
<evidence type="ECO:0000313" key="3">
    <source>
        <dbReference type="Proteomes" id="UP001320609"/>
    </source>
</evidence>
<dbReference type="NCBIfam" id="NF033565">
    <property type="entry name" value="trans_MerF"/>
    <property type="match status" value="1"/>
</dbReference>
<keyword evidence="3" id="KW-1185">Reference proteome</keyword>
<accession>A0ABS9SDA1</accession>
<feature type="transmembrane region" description="Helical" evidence="1">
    <location>
        <begin position="49"/>
        <end position="67"/>
    </location>
</feature>
<protein>
    <submittedName>
        <fullName evidence="2">Mercury resistance system transport protein MerF</fullName>
    </submittedName>
</protein>
<keyword evidence="1" id="KW-0472">Membrane</keyword>
<name>A0ABS9SDA1_9GAMM</name>
<feature type="transmembrane region" description="Helical" evidence="1">
    <location>
        <begin position="20"/>
        <end position="43"/>
    </location>
</feature>
<reference evidence="2 3" key="1">
    <citation type="submission" date="2022-03" db="EMBL/GenBank/DDBJ databases">
        <title>Genomic signatures underlying metal tolerance in selected Arctic bacterial isolates.</title>
        <authorList>
            <person name="Thomas F.A."/>
            <person name="Venkatachalam S."/>
            <person name="Krishnan K.P."/>
        </authorList>
    </citation>
    <scope>NUCLEOTIDE SEQUENCE [LARGE SCALE GENOMIC DNA]</scope>
    <source>
        <strain evidence="2 3">HM116</strain>
    </source>
</reference>
<keyword evidence="1" id="KW-0812">Transmembrane</keyword>
<feature type="transmembrane region" description="Helical" evidence="1">
    <location>
        <begin position="101"/>
        <end position="118"/>
    </location>
</feature>
<dbReference type="Pfam" id="PF11431">
    <property type="entry name" value="Transport_MerF"/>
    <property type="match status" value="1"/>
</dbReference>
<feature type="transmembrane region" description="Helical" evidence="1">
    <location>
        <begin position="79"/>
        <end position="95"/>
    </location>
</feature>
<dbReference type="Proteomes" id="UP001320609">
    <property type="component" value="Unassembled WGS sequence"/>
</dbReference>
<dbReference type="InterPro" id="IPR021091">
    <property type="entry name" value="Mercury_ion_transport_MerF"/>
</dbReference>